<comment type="subunit">
    <text evidence="2">Homotetramer.</text>
</comment>
<evidence type="ECO:0000313" key="5">
    <source>
        <dbReference type="EMBL" id="GAA2152162.1"/>
    </source>
</evidence>
<evidence type="ECO:0000256" key="2">
    <source>
        <dbReference type="HAMAP-Rule" id="MF_00984"/>
    </source>
</evidence>
<organism evidence="5 6">
    <name type="scientific">Nocardioides koreensis</name>
    <dbReference type="NCBI Taxonomy" id="433651"/>
    <lineage>
        <taxon>Bacteria</taxon>
        <taxon>Bacillati</taxon>
        <taxon>Actinomycetota</taxon>
        <taxon>Actinomycetes</taxon>
        <taxon>Propionibacteriales</taxon>
        <taxon>Nocardioidaceae</taxon>
        <taxon>Nocardioides</taxon>
    </lineage>
</organism>
<dbReference type="RefSeq" id="WP_344155318.1">
    <property type="nucleotide sequence ID" value="NZ_BAAAQR010000012.1"/>
</dbReference>
<keyword evidence="6" id="KW-1185">Reference proteome</keyword>
<dbReference type="EMBL" id="BAAAQR010000012">
    <property type="protein sequence ID" value="GAA2152162.1"/>
    <property type="molecule type" value="Genomic_DNA"/>
</dbReference>
<sequence length="140" mass="15279">MNETMVTLQGWLGSDVSVRQAGDATVASFRVACTPRRYQRKTEEWVDADTQWYTVNAWRGLAENCDRSLHRGDPVVVHGRLNAQTWTNKAGIEVTSFEVEAVLVGHDLARGTSQFTRTAGAGSAGQSVPDRDAVQEEAAA</sequence>
<dbReference type="PIRSF" id="PIRSF002070">
    <property type="entry name" value="SSB"/>
    <property type="match status" value="1"/>
</dbReference>
<dbReference type="SUPFAM" id="SSF50249">
    <property type="entry name" value="Nucleic acid-binding proteins"/>
    <property type="match status" value="1"/>
</dbReference>
<dbReference type="NCBIfam" id="TIGR00621">
    <property type="entry name" value="ssb"/>
    <property type="match status" value="1"/>
</dbReference>
<protein>
    <recommendedName>
        <fullName evidence="2 3">Single-stranded DNA-binding protein</fullName>
        <shortName evidence="2">SSB</shortName>
    </recommendedName>
</protein>
<evidence type="ECO:0000256" key="1">
    <source>
        <dbReference type="ARBA" id="ARBA00023125"/>
    </source>
</evidence>
<evidence type="ECO:0000313" key="6">
    <source>
        <dbReference type="Proteomes" id="UP001501771"/>
    </source>
</evidence>
<feature type="region of interest" description="Disordered" evidence="4">
    <location>
        <begin position="117"/>
        <end position="140"/>
    </location>
</feature>
<evidence type="ECO:0000256" key="4">
    <source>
        <dbReference type="SAM" id="MobiDB-lite"/>
    </source>
</evidence>
<accession>A0ABN3A1S9</accession>
<dbReference type="PROSITE" id="PS50935">
    <property type="entry name" value="SSB"/>
    <property type="match status" value="1"/>
</dbReference>
<gene>
    <name evidence="5" type="ORF">GCM10009844_35230</name>
</gene>
<dbReference type="HAMAP" id="MF_00984">
    <property type="entry name" value="SSB"/>
    <property type="match status" value="1"/>
</dbReference>
<comment type="caution">
    <text evidence="2">Lacks conserved residue(s) required for the propagation of feature annotation.</text>
</comment>
<dbReference type="CDD" id="cd04496">
    <property type="entry name" value="SSB_OBF"/>
    <property type="match status" value="1"/>
</dbReference>
<dbReference type="GO" id="GO:0003677">
    <property type="term" value="F:DNA binding"/>
    <property type="evidence" value="ECO:0007669"/>
    <property type="project" value="UniProtKB-KW"/>
</dbReference>
<dbReference type="Gene3D" id="2.40.50.140">
    <property type="entry name" value="Nucleic acid-binding proteins"/>
    <property type="match status" value="1"/>
</dbReference>
<evidence type="ECO:0000256" key="3">
    <source>
        <dbReference type="PIRNR" id="PIRNR002070"/>
    </source>
</evidence>
<name>A0ABN3A1S9_9ACTN</name>
<dbReference type="Pfam" id="PF00436">
    <property type="entry name" value="SSB"/>
    <property type="match status" value="1"/>
</dbReference>
<dbReference type="InterPro" id="IPR000424">
    <property type="entry name" value="Primosome_PriB/ssb"/>
</dbReference>
<reference evidence="5 6" key="1">
    <citation type="journal article" date="2019" name="Int. J. Syst. Evol. Microbiol.">
        <title>The Global Catalogue of Microorganisms (GCM) 10K type strain sequencing project: providing services to taxonomists for standard genome sequencing and annotation.</title>
        <authorList>
            <consortium name="The Broad Institute Genomics Platform"/>
            <consortium name="The Broad Institute Genome Sequencing Center for Infectious Disease"/>
            <person name="Wu L."/>
            <person name="Ma J."/>
        </authorList>
    </citation>
    <scope>NUCLEOTIDE SEQUENCE [LARGE SCALE GENOMIC DNA]</scope>
    <source>
        <strain evidence="5 6">JCM 16022</strain>
    </source>
</reference>
<comment type="caution">
    <text evidence="5">The sequence shown here is derived from an EMBL/GenBank/DDBJ whole genome shotgun (WGS) entry which is preliminary data.</text>
</comment>
<keyword evidence="1 2" id="KW-0238">DNA-binding</keyword>
<dbReference type="InterPro" id="IPR012340">
    <property type="entry name" value="NA-bd_OB-fold"/>
</dbReference>
<dbReference type="Proteomes" id="UP001501771">
    <property type="component" value="Unassembled WGS sequence"/>
</dbReference>
<dbReference type="InterPro" id="IPR011344">
    <property type="entry name" value="ssDNA-bd"/>
</dbReference>
<proteinExistence type="inferred from homology"/>